<keyword evidence="2" id="KW-1185">Reference proteome</keyword>
<dbReference type="Proteomes" id="UP000569329">
    <property type="component" value="Unassembled WGS sequence"/>
</dbReference>
<dbReference type="AlphaFoldDB" id="A0A839EAE7"/>
<evidence type="ECO:0000313" key="2">
    <source>
        <dbReference type="Proteomes" id="UP000569329"/>
    </source>
</evidence>
<reference evidence="1 2" key="1">
    <citation type="submission" date="2020-07" db="EMBL/GenBank/DDBJ databases">
        <title>Sequencing the genomes of 1000 actinobacteria strains.</title>
        <authorList>
            <person name="Klenk H.-P."/>
        </authorList>
    </citation>
    <scope>NUCLEOTIDE SEQUENCE [LARGE SCALE GENOMIC DNA]</scope>
    <source>
        <strain evidence="1 2">DSM 45975</strain>
    </source>
</reference>
<evidence type="ECO:0000313" key="1">
    <source>
        <dbReference type="EMBL" id="MBA8827818.1"/>
    </source>
</evidence>
<protein>
    <submittedName>
        <fullName evidence="1">Uncharacterized protein</fullName>
    </submittedName>
</protein>
<accession>A0A839EAE7</accession>
<organism evidence="1 2">
    <name type="scientific">Halosaccharopolyspora lacisalsi</name>
    <dbReference type="NCBI Taxonomy" id="1000566"/>
    <lineage>
        <taxon>Bacteria</taxon>
        <taxon>Bacillati</taxon>
        <taxon>Actinomycetota</taxon>
        <taxon>Actinomycetes</taxon>
        <taxon>Pseudonocardiales</taxon>
        <taxon>Pseudonocardiaceae</taxon>
        <taxon>Halosaccharopolyspora</taxon>
    </lineage>
</organism>
<comment type="caution">
    <text evidence="1">The sequence shown here is derived from an EMBL/GenBank/DDBJ whole genome shotgun (WGS) entry which is preliminary data.</text>
</comment>
<gene>
    <name evidence="1" type="ORF">FHX42_005225</name>
</gene>
<sequence length="137" mass="15250">MHTRSKIGEIMTVLDREDVGTRLWVQCQVAIDLFEFKVDGIPRAVAAASTLHAKYGLPVRWTPIGGGDGVPCAFVPLGFWIHMAWFPTGVWIREYAGTACGKSFHTRREPLLSRPEAACTVGHCVFCLPDWRIHDGN</sequence>
<proteinExistence type="predicted"/>
<name>A0A839EAE7_9PSEU</name>
<dbReference type="EMBL" id="JACGWZ010000010">
    <property type="protein sequence ID" value="MBA8827818.1"/>
    <property type="molecule type" value="Genomic_DNA"/>
</dbReference>